<dbReference type="EC" id="3.4.19.13" evidence="11"/>
<comment type="similarity">
    <text evidence="3 11">Belongs to the gamma-glutamyltransferase family.</text>
</comment>
<proteinExistence type="inferred from homology"/>
<evidence type="ECO:0000256" key="8">
    <source>
        <dbReference type="ARBA" id="ARBA00047417"/>
    </source>
</evidence>
<keyword evidence="5 11" id="KW-0378">Hydrolase</keyword>
<name>A0A1H0R596_9BURK</name>
<organism evidence="12 13">
    <name type="scientific">Paracidovorax cattleyae</name>
    <dbReference type="NCBI Taxonomy" id="80868"/>
    <lineage>
        <taxon>Bacteria</taxon>
        <taxon>Pseudomonadati</taxon>
        <taxon>Pseudomonadota</taxon>
        <taxon>Betaproteobacteria</taxon>
        <taxon>Burkholderiales</taxon>
        <taxon>Comamonadaceae</taxon>
        <taxon>Paracidovorax</taxon>
    </lineage>
</organism>
<comment type="catalytic activity">
    <reaction evidence="8 11">
        <text>an N-terminal (5-L-glutamyl)-[peptide] + an alpha-amino acid = 5-L-glutamyl amino acid + an N-terminal L-alpha-aminoacyl-[peptide]</text>
        <dbReference type="Rhea" id="RHEA:23904"/>
        <dbReference type="Rhea" id="RHEA-COMP:9780"/>
        <dbReference type="Rhea" id="RHEA-COMP:9795"/>
        <dbReference type="ChEBI" id="CHEBI:77644"/>
        <dbReference type="ChEBI" id="CHEBI:78597"/>
        <dbReference type="ChEBI" id="CHEBI:78599"/>
        <dbReference type="ChEBI" id="CHEBI:78608"/>
        <dbReference type="EC" id="2.3.2.2"/>
    </reaction>
</comment>
<dbReference type="InterPro" id="IPR000101">
    <property type="entry name" value="GGT_peptidase"/>
</dbReference>
<dbReference type="UniPathway" id="UPA00204"/>
<reference evidence="13" key="1">
    <citation type="submission" date="2016-10" db="EMBL/GenBank/DDBJ databases">
        <authorList>
            <person name="Varghese N."/>
            <person name="Submissions S."/>
        </authorList>
    </citation>
    <scope>NUCLEOTIDE SEQUENCE [LARGE SCALE GENOMIC DNA]</scope>
    <source>
        <strain evidence="13">DSM 17101</strain>
    </source>
</reference>
<comment type="catalytic activity">
    <reaction evidence="1 11">
        <text>an S-substituted glutathione + H2O = an S-substituted L-cysteinylglycine + L-glutamate</text>
        <dbReference type="Rhea" id="RHEA:59468"/>
        <dbReference type="ChEBI" id="CHEBI:15377"/>
        <dbReference type="ChEBI" id="CHEBI:29985"/>
        <dbReference type="ChEBI" id="CHEBI:90779"/>
        <dbReference type="ChEBI" id="CHEBI:143103"/>
        <dbReference type="EC" id="3.4.19.13"/>
    </reaction>
</comment>
<feature type="active site" description="Nucleophile" evidence="9">
    <location>
        <position position="366"/>
    </location>
</feature>
<dbReference type="InterPro" id="IPR043138">
    <property type="entry name" value="GGT_lsub"/>
</dbReference>
<dbReference type="InterPro" id="IPR043137">
    <property type="entry name" value="GGT_ssub_C"/>
</dbReference>
<feature type="binding site" evidence="10">
    <location>
        <begin position="425"/>
        <end position="426"/>
    </location>
    <ligand>
        <name>L-glutamate</name>
        <dbReference type="ChEBI" id="CHEBI:29985"/>
    </ligand>
</feature>
<dbReference type="AlphaFoldDB" id="A0A1H0R596"/>
<comment type="PTM">
    <text evidence="11">Cleaved by autocatalysis into a large and a small subunit.</text>
</comment>
<dbReference type="GO" id="GO:0036374">
    <property type="term" value="F:glutathione hydrolase activity"/>
    <property type="evidence" value="ECO:0007669"/>
    <property type="project" value="UniProtKB-UniRule"/>
</dbReference>
<keyword evidence="11" id="KW-0317">Glutathione biosynthesis</keyword>
<dbReference type="PRINTS" id="PR01210">
    <property type="entry name" value="GGTRANSPTASE"/>
</dbReference>
<evidence type="ECO:0000256" key="7">
    <source>
        <dbReference type="ARBA" id="ARBA00023315"/>
    </source>
</evidence>
<dbReference type="EC" id="2.3.2.2" evidence="11"/>
<evidence type="ECO:0000256" key="11">
    <source>
        <dbReference type="RuleBase" id="RU368036"/>
    </source>
</evidence>
<keyword evidence="7 11" id="KW-0012">Acyltransferase</keyword>
<evidence type="ECO:0000256" key="1">
    <source>
        <dbReference type="ARBA" id="ARBA00001049"/>
    </source>
</evidence>
<gene>
    <name evidence="12" type="ORF">SAMN04489708_109139</name>
</gene>
<keyword evidence="13" id="KW-1185">Reference proteome</keyword>
<sequence>MSLNKQAMVSCPQPEAAESGIEILRAGGNAVDAAVATALAQTVVDPLMCGIAGFGTAAVYMQGTGGPATHEYFDFHAPAPLACREDMWADLLEGETRDGFGFILKGRVNDIGPQSIATPATLKGLQAMHRAHGRLPWKEVVAPSIAWAREGFFVRPGMHAFWIDEPTMGRVSNLDRLRYSDEGRALYCRPDGSPKPIGAPLDNPGMAAVLEQVAQEGIAPFYEGELARRMVEHVRSLGGLLSLDDLRRYAVRRTAPLFGSYRGRTVTTNQPPGGGAMLLQMLNILENFPLAEMEHNGPAYLRLLSEAMKKATSDKDRHIGDPAFVEVPLDELLSKEAAARVADDIRAGRRHRVERVNPGAPVPRDTTHLSVVDGDGNCVSMTHSLAMPSGVITPGMGFFYNGCMGVFDPRPGRVGSIQPGKSRFTSSCPSIVLRDGRPETVLGAPGGTQIAMGVLQVLLNMIDHGMGMQEAVSAPRFSSTGNSIDVCNRIPRHVTRALQADGYEVFRNPYNYTIGWVHGVQVGADGGLHGGADPGRDGVAYHTAVA</sequence>
<evidence type="ECO:0000256" key="2">
    <source>
        <dbReference type="ARBA" id="ARBA00001089"/>
    </source>
</evidence>
<dbReference type="GO" id="GO:0006751">
    <property type="term" value="P:glutathione catabolic process"/>
    <property type="evidence" value="ECO:0007669"/>
    <property type="project" value="UniProtKB-UniRule"/>
</dbReference>
<dbReference type="GO" id="GO:0006750">
    <property type="term" value="P:glutathione biosynthetic process"/>
    <property type="evidence" value="ECO:0007669"/>
    <property type="project" value="UniProtKB-KW"/>
</dbReference>
<comment type="subunit">
    <text evidence="11">This enzyme consists of two polypeptide chains, which are synthesized in precursor form from a single polypeptide.</text>
</comment>
<protein>
    <recommendedName>
        <fullName evidence="11">Glutathione hydrolase proenzyme</fullName>
        <ecNumber evidence="11">2.3.2.2</ecNumber>
        <ecNumber evidence="11">3.4.19.13</ecNumber>
    </recommendedName>
    <component>
        <recommendedName>
            <fullName evidence="11">Glutathione hydrolase large chain</fullName>
        </recommendedName>
    </component>
    <component>
        <recommendedName>
            <fullName evidence="11">Glutathione hydrolase small chain</fullName>
        </recommendedName>
    </component>
</protein>
<evidence type="ECO:0000256" key="5">
    <source>
        <dbReference type="ARBA" id="ARBA00022801"/>
    </source>
</evidence>
<evidence type="ECO:0000256" key="6">
    <source>
        <dbReference type="ARBA" id="ARBA00023145"/>
    </source>
</evidence>
<dbReference type="InterPro" id="IPR051792">
    <property type="entry name" value="GGT_bact"/>
</dbReference>
<evidence type="ECO:0000313" key="13">
    <source>
        <dbReference type="Proteomes" id="UP000199317"/>
    </source>
</evidence>
<comment type="pathway">
    <text evidence="11">Sulfur metabolism; glutathione metabolism.</text>
</comment>
<evidence type="ECO:0000256" key="4">
    <source>
        <dbReference type="ARBA" id="ARBA00022679"/>
    </source>
</evidence>
<dbReference type="PANTHER" id="PTHR43199:SF1">
    <property type="entry name" value="GLUTATHIONE HYDROLASE PROENZYME"/>
    <property type="match status" value="1"/>
</dbReference>
<dbReference type="Gene3D" id="3.60.20.40">
    <property type="match status" value="1"/>
</dbReference>
<dbReference type="Pfam" id="PF01019">
    <property type="entry name" value="G_glu_transpept"/>
    <property type="match status" value="1"/>
</dbReference>
<evidence type="ECO:0000313" key="12">
    <source>
        <dbReference type="EMBL" id="SDP24329.1"/>
    </source>
</evidence>
<keyword evidence="6 11" id="KW-0865">Zymogen</keyword>
<keyword evidence="4 11" id="KW-0808">Transferase</keyword>
<dbReference type="InterPro" id="IPR029055">
    <property type="entry name" value="Ntn_hydrolases_N"/>
</dbReference>
<dbReference type="PANTHER" id="PTHR43199">
    <property type="entry name" value="GLUTATHIONE HYDROLASE"/>
    <property type="match status" value="1"/>
</dbReference>
<accession>A0A1H0R596</accession>
<evidence type="ECO:0000256" key="10">
    <source>
        <dbReference type="PIRSR" id="PIRSR600101-2"/>
    </source>
</evidence>
<dbReference type="EMBL" id="FNJL01000009">
    <property type="protein sequence ID" value="SDP24329.1"/>
    <property type="molecule type" value="Genomic_DNA"/>
</dbReference>
<dbReference type="SUPFAM" id="SSF56235">
    <property type="entry name" value="N-terminal nucleophile aminohydrolases (Ntn hydrolases)"/>
    <property type="match status" value="1"/>
</dbReference>
<evidence type="ECO:0000256" key="9">
    <source>
        <dbReference type="PIRSR" id="PIRSR600101-1"/>
    </source>
</evidence>
<dbReference type="GO" id="GO:0103068">
    <property type="term" value="F:leukotriene C4 gamma-glutamyl transferase activity"/>
    <property type="evidence" value="ECO:0007669"/>
    <property type="project" value="UniProtKB-EC"/>
</dbReference>
<dbReference type="NCBIfam" id="TIGR00066">
    <property type="entry name" value="g_glut_trans"/>
    <property type="match status" value="1"/>
</dbReference>
<comment type="catalytic activity">
    <reaction evidence="2 11">
        <text>glutathione + H2O = L-cysteinylglycine + L-glutamate</text>
        <dbReference type="Rhea" id="RHEA:28807"/>
        <dbReference type="ChEBI" id="CHEBI:15377"/>
        <dbReference type="ChEBI" id="CHEBI:29985"/>
        <dbReference type="ChEBI" id="CHEBI:57925"/>
        <dbReference type="ChEBI" id="CHEBI:61694"/>
        <dbReference type="EC" id="3.4.19.13"/>
    </reaction>
</comment>
<feature type="binding site" evidence="10">
    <location>
        <position position="447"/>
    </location>
    <ligand>
        <name>L-glutamate</name>
        <dbReference type="ChEBI" id="CHEBI:29985"/>
    </ligand>
</feature>
<evidence type="ECO:0000256" key="3">
    <source>
        <dbReference type="ARBA" id="ARBA00009381"/>
    </source>
</evidence>
<dbReference type="Gene3D" id="1.10.246.130">
    <property type="match status" value="1"/>
</dbReference>
<dbReference type="Proteomes" id="UP000199317">
    <property type="component" value="Unassembled WGS sequence"/>
</dbReference>